<reference evidence="2" key="1">
    <citation type="submission" date="2021-06" db="EMBL/GenBank/DDBJ databases">
        <authorList>
            <person name="Kallberg Y."/>
            <person name="Tangrot J."/>
            <person name="Rosling A."/>
        </authorList>
    </citation>
    <scope>NUCLEOTIDE SEQUENCE</scope>
    <source>
        <strain evidence="2">IA702</strain>
    </source>
</reference>
<evidence type="ECO:0000256" key="1">
    <source>
        <dbReference type="SAM" id="MobiDB-lite"/>
    </source>
</evidence>
<gene>
    <name evidence="2" type="ORF">POCULU_LOCUS9358</name>
</gene>
<name>A0A9N9DKP5_9GLOM</name>
<comment type="caution">
    <text evidence="2">The sequence shown here is derived from an EMBL/GenBank/DDBJ whole genome shotgun (WGS) entry which is preliminary data.</text>
</comment>
<feature type="compositionally biased region" description="Polar residues" evidence="1">
    <location>
        <begin position="97"/>
        <end position="114"/>
    </location>
</feature>
<proteinExistence type="predicted"/>
<feature type="region of interest" description="Disordered" evidence="1">
    <location>
        <begin position="97"/>
        <end position="118"/>
    </location>
</feature>
<accession>A0A9N9DKP5</accession>
<sequence length="377" mass="42486">MPNYDQHIPQVNRDNIELFIAEQQMCNELNPSPWLNDPRIRFNLDGKYIDCRWDQQLGKIFSLFSTAEFKHTPCIMTTTTLSSEGIIDELKLSSTNSRWTTGSENVSTSGSAGQSPPIWNITVPTQTSPDMSLSHSFPSLTQIISDTAGATTTEYTPYIISEAEELSLGGATSNCNQYGDETSMDAYSHPPEENEHGSLQDGLWDWNSLLQSAETLNTDAPSIPTTIYPRHHRVSPELVETPNLAVMKTFENCQYECGTSVVLTDKEITEMLDKMVEGDVGDAETELHTQEDREDPCDGQKIAIPNEAYSLGELIEQSGSEISMLATKCLGKYWRKVALTVYYYNEGRSKWNETLTPRDYYNMKIGKGKRRQRRTEI</sequence>
<dbReference type="EMBL" id="CAJVPJ010003434">
    <property type="protein sequence ID" value="CAG8639893.1"/>
    <property type="molecule type" value="Genomic_DNA"/>
</dbReference>
<organism evidence="2 3">
    <name type="scientific">Paraglomus occultum</name>
    <dbReference type="NCBI Taxonomy" id="144539"/>
    <lineage>
        <taxon>Eukaryota</taxon>
        <taxon>Fungi</taxon>
        <taxon>Fungi incertae sedis</taxon>
        <taxon>Mucoromycota</taxon>
        <taxon>Glomeromycotina</taxon>
        <taxon>Glomeromycetes</taxon>
        <taxon>Paraglomerales</taxon>
        <taxon>Paraglomeraceae</taxon>
        <taxon>Paraglomus</taxon>
    </lineage>
</organism>
<dbReference type="Proteomes" id="UP000789572">
    <property type="component" value="Unassembled WGS sequence"/>
</dbReference>
<protein>
    <submittedName>
        <fullName evidence="2">5302_t:CDS:1</fullName>
    </submittedName>
</protein>
<evidence type="ECO:0000313" key="2">
    <source>
        <dbReference type="EMBL" id="CAG8639893.1"/>
    </source>
</evidence>
<evidence type="ECO:0000313" key="3">
    <source>
        <dbReference type="Proteomes" id="UP000789572"/>
    </source>
</evidence>
<dbReference type="AlphaFoldDB" id="A0A9N9DKP5"/>
<keyword evidence="3" id="KW-1185">Reference proteome</keyword>